<dbReference type="PANTHER" id="PTHR30363:SF4">
    <property type="entry name" value="GLYCEROL-3-PHOSPHATE REGULON REPRESSOR"/>
    <property type="match status" value="1"/>
</dbReference>
<dbReference type="SUPFAM" id="SSF46785">
    <property type="entry name" value="Winged helix' DNA-binding domain"/>
    <property type="match status" value="1"/>
</dbReference>
<proteinExistence type="predicted"/>
<evidence type="ECO:0000313" key="6">
    <source>
        <dbReference type="Proteomes" id="UP000320593"/>
    </source>
</evidence>
<dbReference type="PROSITE" id="PS51000">
    <property type="entry name" value="HTH_DEOR_2"/>
    <property type="match status" value="1"/>
</dbReference>
<evidence type="ECO:0000256" key="3">
    <source>
        <dbReference type="ARBA" id="ARBA00023163"/>
    </source>
</evidence>
<evidence type="ECO:0000259" key="4">
    <source>
        <dbReference type="PROSITE" id="PS51000"/>
    </source>
</evidence>
<dbReference type="InterPro" id="IPR001034">
    <property type="entry name" value="DeoR_HTH"/>
</dbReference>
<reference evidence="5 6" key="1">
    <citation type="submission" date="2019-07" db="EMBL/GenBank/DDBJ databases">
        <title>Genomic Encyclopedia of Archaeal and Bacterial Type Strains, Phase II (KMG-II): from individual species to whole genera.</title>
        <authorList>
            <person name="Goeker M."/>
        </authorList>
    </citation>
    <scope>NUCLEOTIDE SEQUENCE [LARGE SCALE GENOMIC DNA]</scope>
    <source>
        <strain evidence="5 6">ATCC BAA-252</strain>
    </source>
</reference>
<keyword evidence="3" id="KW-0804">Transcription</keyword>
<keyword evidence="6" id="KW-1185">Reference proteome</keyword>
<dbReference type="SMART" id="SM00420">
    <property type="entry name" value="HTH_DEOR"/>
    <property type="match status" value="1"/>
</dbReference>
<dbReference type="Proteomes" id="UP000320593">
    <property type="component" value="Unassembled WGS sequence"/>
</dbReference>
<comment type="caution">
    <text evidence="5">The sequence shown here is derived from an EMBL/GenBank/DDBJ whole genome shotgun (WGS) entry which is preliminary data.</text>
</comment>
<dbReference type="PRINTS" id="PR00037">
    <property type="entry name" value="HTHLACR"/>
</dbReference>
<dbReference type="InterPro" id="IPR036390">
    <property type="entry name" value="WH_DNA-bd_sf"/>
</dbReference>
<evidence type="ECO:0000256" key="1">
    <source>
        <dbReference type="ARBA" id="ARBA00022491"/>
    </source>
</evidence>
<sequence length="104" mass="11515">MRMDRKGRILEIAQRDGRVAVEQLAGDLSVSAHTIRRDINALCQEAKLRRLHGGAEFIESSRNVAYEARAVLNYEAKKAINLPRVLNLKAARAVSQSFCGRPAG</sequence>
<evidence type="ECO:0000313" key="5">
    <source>
        <dbReference type="EMBL" id="TWI89414.1"/>
    </source>
</evidence>
<dbReference type="InterPro" id="IPR036388">
    <property type="entry name" value="WH-like_DNA-bd_sf"/>
</dbReference>
<evidence type="ECO:0000256" key="2">
    <source>
        <dbReference type="ARBA" id="ARBA00023015"/>
    </source>
</evidence>
<accession>A0A562T8D0</accession>
<feature type="domain" description="HTH deoR-type" evidence="4">
    <location>
        <begin position="2"/>
        <end position="57"/>
    </location>
</feature>
<dbReference type="Pfam" id="PF08220">
    <property type="entry name" value="HTH_DeoR"/>
    <property type="match status" value="1"/>
</dbReference>
<dbReference type="Gene3D" id="1.10.10.10">
    <property type="entry name" value="Winged helix-like DNA-binding domain superfamily/Winged helix DNA-binding domain"/>
    <property type="match status" value="1"/>
</dbReference>
<dbReference type="AlphaFoldDB" id="A0A562T8D0"/>
<gene>
    <name evidence="5" type="ORF">JM93_01617</name>
</gene>
<keyword evidence="2" id="KW-0805">Transcription regulation</keyword>
<dbReference type="PANTHER" id="PTHR30363">
    <property type="entry name" value="HTH-TYPE TRANSCRIPTIONAL REGULATOR SRLR-RELATED"/>
    <property type="match status" value="1"/>
</dbReference>
<dbReference type="GO" id="GO:0003700">
    <property type="term" value="F:DNA-binding transcription factor activity"/>
    <property type="evidence" value="ECO:0007669"/>
    <property type="project" value="InterPro"/>
</dbReference>
<organism evidence="5 6">
    <name type="scientific">Roseibium hamelinense</name>
    <dbReference type="NCBI Taxonomy" id="150831"/>
    <lineage>
        <taxon>Bacteria</taxon>
        <taxon>Pseudomonadati</taxon>
        <taxon>Pseudomonadota</taxon>
        <taxon>Alphaproteobacteria</taxon>
        <taxon>Hyphomicrobiales</taxon>
        <taxon>Stappiaceae</taxon>
        <taxon>Roseibium</taxon>
    </lineage>
</organism>
<keyword evidence="1" id="KW-0678">Repressor</keyword>
<name>A0A562T8D0_9HYPH</name>
<protein>
    <submittedName>
        <fullName evidence="5">DeoR family glycerol-3-phosphate regulon repressor</fullName>
    </submittedName>
</protein>
<dbReference type="InterPro" id="IPR050313">
    <property type="entry name" value="Carb_Metab_HTH_regulators"/>
</dbReference>
<dbReference type="EMBL" id="VLLF01000003">
    <property type="protein sequence ID" value="TWI89414.1"/>
    <property type="molecule type" value="Genomic_DNA"/>
</dbReference>